<dbReference type="AlphaFoldDB" id="A0A8J5IQE3"/>
<protein>
    <recommendedName>
        <fullName evidence="9">Glycoside hydrolase family 5 domain-containing protein</fullName>
    </recommendedName>
</protein>
<feature type="region of interest" description="Disordered" evidence="5">
    <location>
        <begin position="558"/>
        <end position="643"/>
    </location>
</feature>
<feature type="coiled-coil region" evidence="4">
    <location>
        <begin position="657"/>
        <end position="723"/>
    </location>
</feature>
<organism evidence="7 8">
    <name type="scientific">Phytophthora aleatoria</name>
    <dbReference type="NCBI Taxonomy" id="2496075"/>
    <lineage>
        <taxon>Eukaryota</taxon>
        <taxon>Sar</taxon>
        <taxon>Stramenopiles</taxon>
        <taxon>Oomycota</taxon>
        <taxon>Peronosporomycetes</taxon>
        <taxon>Peronosporales</taxon>
        <taxon>Peronosporaceae</taxon>
        <taxon>Phytophthora</taxon>
    </lineage>
</organism>
<evidence type="ECO:0000313" key="8">
    <source>
        <dbReference type="Proteomes" id="UP000709295"/>
    </source>
</evidence>
<evidence type="ECO:0000256" key="1">
    <source>
        <dbReference type="ARBA" id="ARBA00023001"/>
    </source>
</evidence>
<feature type="compositionally biased region" description="Low complexity" evidence="5">
    <location>
        <begin position="567"/>
        <end position="576"/>
    </location>
</feature>
<feature type="signal peptide" evidence="6">
    <location>
        <begin position="1"/>
        <end position="19"/>
    </location>
</feature>
<evidence type="ECO:0008006" key="9">
    <source>
        <dbReference type="Google" id="ProtNLM"/>
    </source>
</evidence>
<evidence type="ECO:0000256" key="6">
    <source>
        <dbReference type="SAM" id="SignalP"/>
    </source>
</evidence>
<dbReference type="Proteomes" id="UP000709295">
    <property type="component" value="Unassembled WGS sequence"/>
</dbReference>
<evidence type="ECO:0000256" key="3">
    <source>
        <dbReference type="ARBA" id="ARBA00023326"/>
    </source>
</evidence>
<name>A0A8J5IQE3_9STRA</name>
<sequence length="891" mass="99031">MRFSTAALGIAVVTHAVHGFLECRQPNYLAKGGKILAVDPDDASVQTEIRIKGVSWGGMEKIDMIPDGLWGTESPNSKGTQATTISKLQDFLDSNGFNSIRLSLNADYVNANPDPQLSYIHGYENPELTTWDDPEHVDYVNFLARVAETLQNRKLTVLLDIHRLTKYEQDAFWYTNPFVKVTESGAYKAATYLAEKLCGSRFWNIIGIDLKDEMLRAQWNADPEDSDETSDWHQAAGIMADAVLERCPQWLVFVGGASSFTDAQRFRVDEDYGLSNHWNGGNLQNATLNPLNVSTKNKIVLAPHAHAHGVYPQNYLYTPESNCTDDVEQFESLDLTSKQGETLCVDFINGTKTESNLGCSDSHVACSSYEHISIPETLKNYETVMKEALGDLPDNSDTPLVLGAFSGVYGKTQPHQTAVLAYLIDFAASVQGGYFYALNPDTERYLEDSADGKAGTFAVTHYGLMQTTSWQEPNADLLEALQRIPSTEIPCYGGKETNSAATIARDSAFMLAGQRYSWFFLSTVVIKLLCMAWRQPAHLFGPNLSDRAMMEEVLELLASDSPSQDRSASTTASNTTDNGLNRSSISDSNHDEDDDDNGWRSGNTEDTGDQAGTRLSSPSNDDSVEEKNPAGHRTGQEQEQTPLDLVQQMQNSIRRRVAIESEAARQQKTQIQELQAELARLQDIEAQTKQYQLRPIESLLKELKTHQDEVADLSEKGQDAAKKELDWVSSDFPSVMPEIQELLTTDVDPDASSTTSHSPTSNPNNSPANNSEELHGSVCDGSIDAAEGSEEARTSGQCQDDEEKCQEQEDEQELGEEVRQQKLHIQQLQAKVARLLEIEAQFKQYEKRTVESLQEELEVHEREVADLSRKLETAAKKEIEWTNSMGEGLRK</sequence>
<keyword evidence="3" id="KW-0624">Polysaccharide degradation</keyword>
<dbReference type="EMBL" id="JAENGY010000298">
    <property type="protein sequence ID" value="KAG6966627.1"/>
    <property type="molecule type" value="Genomic_DNA"/>
</dbReference>
<gene>
    <name evidence="7" type="ORF">JG688_00006673</name>
</gene>
<feature type="compositionally biased region" description="Low complexity" evidence="5">
    <location>
        <begin position="752"/>
        <end position="771"/>
    </location>
</feature>
<feature type="region of interest" description="Disordered" evidence="5">
    <location>
        <begin position="730"/>
        <end position="817"/>
    </location>
</feature>
<keyword evidence="2" id="KW-0119">Carbohydrate metabolism</keyword>
<dbReference type="PANTHER" id="PTHR35923">
    <property type="entry name" value="MAJOR EXTRACELLULAR ENDOGLUCANASE"/>
    <property type="match status" value="1"/>
</dbReference>
<evidence type="ECO:0000256" key="4">
    <source>
        <dbReference type="SAM" id="Coils"/>
    </source>
</evidence>
<feature type="chain" id="PRO_5035246737" description="Glycoside hydrolase family 5 domain-containing protein" evidence="6">
    <location>
        <begin position="20"/>
        <end position="891"/>
    </location>
</feature>
<evidence type="ECO:0000256" key="5">
    <source>
        <dbReference type="SAM" id="MobiDB-lite"/>
    </source>
</evidence>
<keyword evidence="6" id="KW-0732">Signal</keyword>
<dbReference type="GO" id="GO:0030245">
    <property type="term" value="P:cellulose catabolic process"/>
    <property type="evidence" value="ECO:0007669"/>
    <property type="project" value="UniProtKB-KW"/>
</dbReference>
<comment type="caution">
    <text evidence="7">The sequence shown here is derived from an EMBL/GenBank/DDBJ whole genome shotgun (WGS) entry which is preliminary data.</text>
</comment>
<keyword evidence="8" id="KW-1185">Reference proteome</keyword>
<proteinExistence type="predicted"/>
<keyword evidence="4" id="KW-0175">Coiled coil</keyword>
<feature type="compositionally biased region" description="Acidic residues" evidence="5">
    <location>
        <begin position="799"/>
        <end position="815"/>
    </location>
</feature>
<dbReference type="PANTHER" id="PTHR35923:SF2">
    <property type="entry name" value="ENDOGLUCANASE"/>
    <property type="match status" value="1"/>
</dbReference>
<keyword evidence="1" id="KW-0136">Cellulose degradation</keyword>
<accession>A0A8J5IQE3</accession>
<reference evidence="7" key="1">
    <citation type="submission" date="2021-01" db="EMBL/GenBank/DDBJ databases">
        <title>Phytophthora aleatoria, a newly-described species from Pinus radiata is distinct from Phytophthora cactorum isolates based on comparative genomics.</title>
        <authorList>
            <person name="Mcdougal R."/>
            <person name="Panda P."/>
            <person name="Williams N."/>
            <person name="Studholme D.J."/>
        </authorList>
    </citation>
    <scope>NUCLEOTIDE SEQUENCE</scope>
    <source>
        <strain evidence="7">NZFS 4037</strain>
    </source>
</reference>
<evidence type="ECO:0000313" key="7">
    <source>
        <dbReference type="EMBL" id="KAG6966627.1"/>
    </source>
</evidence>
<evidence type="ECO:0000256" key="2">
    <source>
        <dbReference type="ARBA" id="ARBA00023277"/>
    </source>
</evidence>